<evidence type="ECO:0000313" key="1">
    <source>
        <dbReference type="EMBL" id="KAI9916927.1"/>
    </source>
</evidence>
<accession>A0ACC0WDU7</accession>
<dbReference type="EMBL" id="CM047581">
    <property type="protein sequence ID" value="KAI9916927.1"/>
    <property type="molecule type" value="Genomic_DNA"/>
</dbReference>
<keyword evidence="2" id="KW-1185">Reference proteome</keyword>
<reference evidence="1 2" key="1">
    <citation type="journal article" date="2022" name="bioRxiv">
        <title>The genome of the oomycete Peronosclerospora sorghi, a cosmopolitan pathogen of maize and sorghum, is inflated with dispersed pseudogenes.</title>
        <authorList>
            <person name="Fletcher K."/>
            <person name="Martin F."/>
            <person name="Isakeit T."/>
            <person name="Cavanaugh K."/>
            <person name="Magill C."/>
            <person name="Michelmore R."/>
        </authorList>
    </citation>
    <scope>NUCLEOTIDE SEQUENCE [LARGE SCALE GENOMIC DNA]</scope>
    <source>
        <strain evidence="1">P6</strain>
    </source>
</reference>
<dbReference type="Proteomes" id="UP001163321">
    <property type="component" value="Chromosome 2"/>
</dbReference>
<comment type="caution">
    <text evidence="1">The sequence shown here is derived from an EMBL/GenBank/DDBJ whole genome shotgun (WGS) entry which is preliminary data.</text>
</comment>
<protein>
    <submittedName>
        <fullName evidence="1">Uncharacterized protein</fullName>
    </submittedName>
</protein>
<proteinExistence type="predicted"/>
<evidence type="ECO:0000313" key="2">
    <source>
        <dbReference type="Proteomes" id="UP001163321"/>
    </source>
</evidence>
<name>A0ACC0WDU7_9STRA</name>
<organism evidence="1 2">
    <name type="scientific">Peronosclerospora sorghi</name>
    <dbReference type="NCBI Taxonomy" id="230839"/>
    <lineage>
        <taxon>Eukaryota</taxon>
        <taxon>Sar</taxon>
        <taxon>Stramenopiles</taxon>
        <taxon>Oomycota</taxon>
        <taxon>Peronosporomycetes</taxon>
        <taxon>Peronosporales</taxon>
        <taxon>Peronosporaceae</taxon>
        <taxon>Peronosclerospora</taxon>
    </lineage>
</organism>
<gene>
    <name evidence="1" type="ORF">PsorP6_017840</name>
</gene>
<sequence length="78" mass="8617">MRQIKLRSKSPVPEIGGGVSTNKLTFILVLGLRNVEKLQHVGVGSPSTERIFQQIQELPKTQDKTLIKATYGVEDSIV</sequence>